<keyword evidence="1" id="KW-0812">Transmembrane</keyword>
<name>A0A2M8QFL9_9CHLR</name>
<dbReference type="EMBL" id="PGTN01000010">
    <property type="protein sequence ID" value="PJF48591.1"/>
    <property type="molecule type" value="Genomic_DNA"/>
</dbReference>
<evidence type="ECO:0000313" key="2">
    <source>
        <dbReference type="EMBL" id="PJF48591.1"/>
    </source>
</evidence>
<dbReference type="Proteomes" id="UP000230790">
    <property type="component" value="Unassembled WGS sequence"/>
</dbReference>
<sequence length="89" mass="9791">MTAVQIFNQYSFLLLSAIALAIVAVVLTRQRARPIFWVVWGGVFVGVVAYALMSRVPQTATVKLDTAADIRIAIQTAGKPVLVEFYSNY</sequence>
<reference evidence="2 3" key="1">
    <citation type="submission" date="2017-11" db="EMBL/GenBank/DDBJ databases">
        <title>Evolution of Phototrophy in the Chloroflexi Phylum Driven by Horizontal Gene Transfer.</title>
        <authorList>
            <person name="Ward L.M."/>
            <person name="Hemp J."/>
            <person name="Shih P.M."/>
            <person name="Mcglynn S.E."/>
            <person name="Fischer W."/>
        </authorList>
    </citation>
    <scope>NUCLEOTIDE SEQUENCE [LARGE SCALE GENOMIC DNA]</scope>
    <source>
        <strain evidence="2">JP3_7</strain>
    </source>
</reference>
<evidence type="ECO:0000256" key="1">
    <source>
        <dbReference type="SAM" id="Phobius"/>
    </source>
</evidence>
<keyword evidence="1" id="KW-1133">Transmembrane helix</keyword>
<organism evidence="2 3">
    <name type="scientific">Candidatus Thermofonsia Clade 3 bacterium</name>
    <dbReference type="NCBI Taxonomy" id="2364212"/>
    <lineage>
        <taxon>Bacteria</taxon>
        <taxon>Bacillati</taxon>
        <taxon>Chloroflexota</taxon>
        <taxon>Candidatus Thermofontia</taxon>
        <taxon>Candidatus Thermofonsia Clade 3</taxon>
    </lineage>
</organism>
<proteinExistence type="predicted"/>
<keyword evidence="1" id="KW-0472">Membrane</keyword>
<comment type="caution">
    <text evidence="2">The sequence shown here is derived from an EMBL/GenBank/DDBJ whole genome shotgun (WGS) entry which is preliminary data.</text>
</comment>
<feature type="transmembrane region" description="Helical" evidence="1">
    <location>
        <begin position="35"/>
        <end position="53"/>
    </location>
</feature>
<protein>
    <submittedName>
        <fullName evidence="2">Uncharacterized protein</fullName>
    </submittedName>
</protein>
<gene>
    <name evidence="2" type="ORF">CUN48_02595</name>
</gene>
<dbReference type="AlphaFoldDB" id="A0A2M8QFL9"/>
<feature type="transmembrane region" description="Helical" evidence="1">
    <location>
        <begin position="6"/>
        <end position="28"/>
    </location>
</feature>
<evidence type="ECO:0000313" key="3">
    <source>
        <dbReference type="Proteomes" id="UP000230790"/>
    </source>
</evidence>
<accession>A0A2M8QFL9</accession>